<gene>
    <name evidence="3" type="ORF">SAMN05660895_1067</name>
</gene>
<dbReference type="InterPro" id="IPR025992">
    <property type="entry name" value="Haem-bd"/>
</dbReference>
<dbReference type="AlphaFoldDB" id="A0A1I7NA37"/>
<feature type="domain" description="Haem-binding" evidence="2">
    <location>
        <begin position="36"/>
        <end position="171"/>
    </location>
</feature>
<keyword evidence="1" id="KW-1133">Transmembrane helix</keyword>
<name>A0A1I7NA37_9BACT</name>
<sequence>MYLNDLITDLLIKRIDYFRDHTFPMKKVKSILWILLAIFLLIQFFRPARNQAAQSSSNDIAEKYQVPMNILMDLNTACYDCHSNYTHYPWYFHIQPVGWWMNGHIQEGKHHLNFSEFAKYSPDVARKKFHDMYEVMRDHTMPIPSYLWMHKEARLTDEQYKQVAEWALQMSRNPQLITDSTN</sequence>
<dbReference type="Pfam" id="PF14376">
    <property type="entry name" value="Haem_bd"/>
    <property type="match status" value="1"/>
</dbReference>
<protein>
    <submittedName>
        <fullName evidence="3">Haem-binding domain-containing protein</fullName>
    </submittedName>
</protein>
<dbReference type="Proteomes" id="UP000199537">
    <property type="component" value="Unassembled WGS sequence"/>
</dbReference>
<evidence type="ECO:0000313" key="3">
    <source>
        <dbReference type="EMBL" id="SFV31416.1"/>
    </source>
</evidence>
<proteinExistence type="predicted"/>
<evidence type="ECO:0000313" key="4">
    <source>
        <dbReference type="Proteomes" id="UP000199537"/>
    </source>
</evidence>
<organism evidence="3 4">
    <name type="scientific">Thermoflavifilum thermophilum</name>
    <dbReference type="NCBI Taxonomy" id="1393122"/>
    <lineage>
        <taxon>Bacteria</taxon>
        <taxon>Pseudomonadati</taxon>
        <taxon>Bacteroidota</taxon>
        <taxon>Chitinophagia</taxon>
        <taxon>Chitinophagales</taxon>
        <taxon>Chitinophagaceae</taxon>
        <taxon>Thermoflavifilum</taxon>
    </lineage>
</organism>
<reference evidence="4" key="1">
    <citation type="submission" date="2016-10" db="EMBL/GenBank/DDBJ databases">
        <authorList>
            <person name="Varghese N."/>
            <person name="Submissions S."/>
        </authorList>
    </citation>
    <scope>NUCLEOTIDE SEQUENCE [LARGE SCALE GENOMIC DNA]</scope>
    <source>
        <strain evidence="4">DSM 14807</strain>
    </source>
</reference>
<keyword evidence="4" id="KW-1185">Reference proteome</keyword>
<dbReference type="SMART" id="SM01235">
    <property type="entry name" value="Haem_bd"/>
    <property type="match status" value="1"/>
</dbReference>
<accession>A0A1I7NA37</accession>
<feature type="transmembrane region" description="Helical" evidence="1">
    <location>
        <begin position="30"/>
        <end position="48"/>
    </location>
</feature>
<evidence type="ECO:0000259" key="2">
    <source>
        <dbReference type="SMART" id="SM01235"/>
    </source>
</evidence>
<dbReference type="STRING" id="1393122.SAMN05660895_1067"/>
<keyword evidence="1" id="KW-0472">Membrane</keyword>
<dbReference type="EMBL" id="FPCJ01000001">
    <property type="protein sequence ID" value="SFV31416.1"/>
    <property type="molecule type" value="Genomic_DNA"/>
</dbReference>
<evidence type="ECO:0000256" key="1">
    <source>
        <dbReference type="SAM" id="Phobius"/>
    </source>
</evidence>
<keyword evidence="1" id="KW-0812">Transmembrane</keyword>